<proteinExistence type="predicted"/>
<sequence length="69" mass="7762">MRSEGTSIYLQLLVGRRKECIKVGPIVSFNPELWLADSLSKITEKDCKKGTFFGAVFYGISHILKLQTV</sequence>
<reference evidence="1" key="1">
    <citation type="journal article" date="2019" name="Sci. Rep.">
        <title>Draft genome of Tanacetum cinerariifolium, the natural source of mosquito coil.</title>
        <authorList>
            <person name="Yamashiro T."/>
            <person name="Shiraishi A."/>
            <person name="Satake H."/>
            <person name="Nakayama K."/>
        </authorList>
    </citation>
    <scope>NUCLEOTIDE SEQUENCE</scope>
</reference>
<gene>
    <name evidence="1" type="ORF">Tci_011704</name>
</gene>
<organism evidence="1">
    <name type="scientific">Tanacetum cinerariifolium</name>
    <name type="common">Dalmatian daisy</name>
    <name type="synonym">Chrysanthemum cinerariifolium</name>
    <dbReference type="NCBI Taxonomy" id="118510"/>
    <lineage>
        <taxon>Eukaryota</taxon>
        <taxon>Viridiplantae</taxon>
        <taxon>Streptophyta</taxon>
        <taxon>Embryophyta</taxon>
        <taxon>Tracheophyta</taxon>
        <taxon>Spermatophyta</taxon>
        <taxon>Magnoliopsida</taxon>
        <taxon>eudicotyledons</taxon>
        <taxon>Gunneridae</taxon>
        <taxon>Pentapetalae</taxon>
        <taxon>asterids</taxon>
        <taxon>campanulids</taxon>
        <taxon>Asterales</taxon>
        <taxon>Asteraceae</taxon>
        <taxon>Asteroideae</taxon>
        <taxon>Anthemideae</taxon>
        <taxon>Anthemidinae</taxon>
        <taxon>Tanacetum</taxon>
    </lineage>
</organism>
<evidence type="ECO:0000313" key="1">
    <source>
        <dbReference type="EMBL" id="GEU39726.1"/>
    </source>
</evidence>
<dbReference type="AlphaFoldDB" id="A0A6L2JRU0"/>
<name>A0A6L2JRU0_TANCI</name>
<protein>
    <submittedName>
        <fullName evidence="1">Uncharacterized protein</fullName>
    </submittedName>
</protein>
<dbReference type="EMBL" id="BKCJ010001210">
    <property type="protein sequence ID" value="GEU39726.1"/>
    <property type="molecule type" value="Genomic_DNA"/>
</dbReference>
<accession>A0A6L2JRU0</accession>
<comment type="caution">
    <text evidence="1">The sequence shown here is derived from an EMBL/GenBank/DDBJ whole genome shotgun (WGS) entry which is preliminary data.</text>
</comment>